<reference evidence="2" key="1">
    <citation type="submission" date="2022-08" db="EMBL/GenBank/DDBJ databases">
        <title>Novel sulphate-reducing endosymbionts in the free-living metamonad Anaeramoeba.</title>
        <authorList>
            <person name="Jerlstrom-Hultqvist J."/>
            <person name="Cepicka I."/>
            <person name="Gallot-Lavallee L."/>
            <person name="Salas-Leiva D."/>
            <person name="Curtis B.A."/>
            <person name="Zahonova K."/>
            <person name="Pipaliya S."/>
            <person name="Dacks J."/>
            <person name="Roger A.J."/>
        </authorList>
    </citation>
    <scope>NUCLEOTIDE SEQUENCE</scope>
    <source>
        <strain evidence="2">Busselton2</strain>
    </source>
</reference>
<evidence type="ECO:0000313" key="3">
    <source>
        <dbReference type="Proteomes" id="UP001146793"/>
    </source>
</evidence>
<protein>
    <submittedName>
        <fullName evidence="2">3-ketodihydrosphingosine reductase</fullName>
    </submittedName>
</protein>
<comment type="caution">
    <text evidence="2">The sequence shown here is derived from an EMBL/GenBank/DDBJ whole genome shotgun (WGS) entry which is preliminary data.</text>
</comment>
<evidence type="ECO:0000256" key="1">
    <source>
        <dbReference type="SAM" id="Phobius"/>
    </source>
</evidence>
<keyword evidence="1" id="KW-0812">Transmembrane</keyword>
<proteinExistence type="predicted"/>
<sequence>MTCYLCTFRSILSPIVPQINSLNDNQLSAILLFVVSLLCLWTFIRIQKNLFPIKYDLENKHIVIIEPFTLFTKAFAYQSISCGSSVTLIGNNENELLSIKRFLKQHSPTKDDEKEKNKEKVKVILSDKRSRKSIKDTINYAIKLNGPIHCLVCNCKSPKITANLKISEEQLVQACTETLSTLNSIRLSLQSNDNSNLEQIIIVANENVTNSPLELWIEETSAQLKQEKSKIKLNLFYEKEQTEKQIMFTLFHVLIQLAKKGSIIKTPNNFMNNPLFRFFKKLFNSQKTKKKKKDN</sequence>
<dbReference type="EMBL" id="JANTQA010000040">
    <property type="protein sequence ID" value="KAJ3435411.1"/>
    <property type="molecule type" value="Genomic_DNA"/>
</dbReference>
<accession>A0AAV7Z2R7</accession>
<feature type="transmembrane region" description="Helical" evidence="1">
    <location>
        <begin position="27"/>
        <end position="44"/>
    </location>
</feature>
<evidence type="ECO:0000313" key="2">
    <source>
        <dbReference type="EMBL" id="KAJ3435411.1"/>
    </source>
</evidence>
<name>A0AAV7Z2R7_9EUKA</name>
<dbReference type="AlphaFoldDB" id="A0AAV7Z2R7"/>
<gene>
    <name evidence="2" type="ORF">M0812_19599</name>
</gene>
<dbReference type="Gene3D" id="3.40.50.720">
    <property type="entry name" value="NAD(P)-binding Rossmann-like Domain"/>
    <property type="match status" value="1"/>
</dbReference>
<keyword evidence="1" id="KW-0472">Membrane</keyword>
<dbReference type="Proteomes" id="UP001146793">
    <property type="component" value="Unassembled WGS sequence"/>
</dbReference>
<keyword evidence="1" id="KW-1133">Transmembrane helix</keyword>
<organism evidence="2 3">
    <name type="scientific">Anaeramoeba flamelloides</name>
    <dbReference type="NCBI Taxonomy" id="1746091"/>
    <lineage>
        <taxon>Eukaryota</taxon>
        <taxon>Metamonada</taxon>
        <taxon>Anaeramoebidae</taxon>
        <taxon>Anaeramoeba</taxon>
    </lineage>
</organism>